<dbReference type="EMBL" id="JXTI01000289">
    <property type="protein sequence ID" value="KWX11152.1"/>
    <property type="molecule type" value="Genomic_DNA"/>
</dbReference>
<accession>A0A132NMZ4</accession>
<protein>
    <submittedName>
        <fullName evidence="1">Transcriptional regulator</fullName>
    </submittedName>
</protein>
<proteinExistence type="predicted"/>
<dbReference type="AlphaFoldDB" id="A0A132NMZ4"/>
<organism evidence="1 2">
    <name type="scientific">Giardia duodenalis assemblage B</name>
    <dbReference type="NCBI Taxonomy" id="1394984"/>
    <lineage>
        <taxon>Eukaryota</taxon>
        <taxon>Metamonada</taxon>
        <taxon>Diplomonadida</taxon>
        <taxon>Hexamitidae</taxon>
        <taxon>Giardiinae</taxon>
        <taxon>Giardia</taxon>
    </lineage>
</organism>
<dbReference type="VEuPathDB" id="GiardiaDB:QR46_4895"/>
<comment type="caution">
    <text evidence="1">The sequence shown here is derived from an EMBL/GenBank/DDBJ whole genome shotgun (WGS) entry which is preliminary data.</text>
</comment>
<gene>
    <name evidence="1" type="ORF">QR46_4895</name>
</gene>
<sequence>MENIVIRTNLNSSAIQSIPSTEVLGRRVDRLTPLSLILPRRERGLLETPFADGILSDSTRR</sequence>
<name>A0A132NMZ4_GIAIN</name>
<evidence type="ECO:0000313" key="2">
    <source>
        <dbReference type="Proteomes" id="UP000070089"/>
    </source>
</evidence>
<reference evidence="1 2" key="1">
    <citation type="journal article" date="2015" name="Mol. Biochem. Parasitol.">
        <title>Identification of polymorphic genes for use in assemblage B genotyping assays through comparative genomics of multiple assemblage B Giardia duodenalis isolates.</title>
        <authorList>
            <person name="Wielinga C."/>
            <person name="Thompson R.C."/>
            <person name="Monis P."/>
            <person name="Ryan U."/>
        </authorList>
    </citation>
    <scope>NUCLEOTIDE SEQUENCE [LARGE SCALE GENOMIC DNA]</scope>
    <source>
        <strain evidence="1 2">BAH15c1</strain>
    </source>
</reference>
<evidence type="ECO:0000313" key="1">
    <source>
        <dbReference type="EMBL" id="KWX11152.1"/>
    </source>
</evidence>
<dbReference type="Proteomes" id="UP000070089">
    <property type="component" value="Unassembled WGS sequence"/>
</dbReference>